<dbReference type="RefSeq" id="XP_012935207.1">
    <property type="nucleotide sequence ID" value="XM_013079753.2"/>
</dbReference>
<evidence type="ECO:0000313" key="1">
    <source>
        <dbReference type="Proteomes" id="UP000694888"/>
    </source>
</evidence>
<proteinExistence type="predicted"/>
<keyword evidence="1" id="KW-1185">Reference proteome</keyword>
<protein>
    <submittedName>
        <fullName evidence="2">Uncharacterized protein LOC101848273</fullName>
    </submittedName>
</protein>
<accession>A0ABM0ZVA6</accession>
<reference evidence="2" key="1">
    <citation type="submission" date="2025-08" db="UniProtKB">
        <authorList>
            <consortium name="RefSeq"/>
        </authorList>
    </citation>
    <scope>IDENTIFICATION</scope>
</reference>
<dbReference type="GeneID" id="101848273"/>
<sequence>MKFVKRSHNVVQVYEGPLSDTNDVDLCDGAGLRLDEWPWTAQWNSWPTFCPVTGGFSFRTIRRLTNEDFCENEWRRSSLEVECMQGDGMDFIAPKDSSCNPFLKHGDCT</sequence>
<dbReference type="Proteomes" id="UP000694888">
    <property type="component" value="Unplaced"/>
</dbReference>
<organism evidence="1 2">
    <name type="scientific">Aplysia californica</name>
    <name type="common">California sea hare</name>
    <dbReference type="NCBI Taxonomy" id="6500"/>
    <lineage>
        <taxon>Eukaryota</taxon>
        <taxon>Metazoa</taxon>
        <taxon>Spiralia</taxon>
        <taxon>Lophotrochozoa</taxon>
        <taxon>Mollusca</taxon>
        <taxon>Gastropoda</taxon>
        <taxon>Heterobranchia</taxon>
        <taxon>Euthyneura</taxon>
        <taxon>Tectipleura</taxon>
        <taxon>Aplysiida</taxon>
        <taxon>Aplysioidea</taxon>
        <taxon>Aplysiidae</taxon>
        <taxon>Aplysia</taxon>
    </lineage>
</organism>
<evidence type="ECO:0000313" key="2">
    <source>
        <dbReference type="RefSeq" id="XP_012935207.1"/>
    </source>
</evidence>
<name>A0ABM0ZVA6_APLCA</name>
<gene>
    <name evidence="2" type="primary">LOC101848273</name>
</gene>